<dbReference type="GO" id="GO:0051539">
    <property type="term" value="F:4 iron, 4 sulfur cluster binding"/>
    <property type="evidence" value="ECO:0007669"/>
    <property type="project" value="UniProtKB-KW"/>
</dbReference>
<dbReference type="SUPFAM" id="SSF142984">
    <property type="entry name" value="Nqo1 middle domain-like"/>
    <property type="match status" value="1"/>
</dbReference>
<gene>
    <name evidence="7" type="ORF">A3F83_02535</name>
</gene>
<proteinExistence type="inferred from homology"/>
<reference evidence="7 8" key="1">
    <citation type="journal article" date="2016" name="Nat. Commun.">
        <title>Thousands of microbial genomes shed light on interconnected biogeochemical processes in an aquifer system.</title>
        <authorList>
            <person name="Anantharaman K."/>
            <person name="Brown C.T."/>
            <person name="Hug L.A."/>
            <person name="Sharon I."/>
            <person name="Castelle C.J."/>
            <person name="Probst A.J."/>
            <person name="Thomas B.C."/>
            <person name="Singh A."/>
            <person name="Wilkins M.J."/>
            <person name="Karaoz U."/>
            <person name="Brodie E.L."/>
            <person name="Williams K.H."/>
            <person name="Hubbard S.S."/>
            <person name="Banfield J.F."/>
        </authorList>
    </citation>
    <scope>NUCLEOTIDE SEQUENCE [LARGE SCALE GENOMIC DNA]</scope>
</reference>
<dbReference type="SUPFAM" id="SSF140490">
    <property type="entry name" value="Nqo1C-terminal domain-like"/>
    <property type="match status" value="1"/>
</dbReference>
<dbReference type="InterPro" id="IPR001949">
    <property type="entry name" value="NADH-UbQ_OxRdtase_51kDa_CS"/>
</dbReference>
<organism evidence="7 8">
    <name type="scientific">Candidatus Glassbacteria bacterium RIFCSPLOWO2_12_FULL_58_11</name>
    <dbReference type="NCBI Taxonomy" id="1817867"/>
    <lineage>
        <taxon>Bacteria</taxon>
        <taxon>Candidatus Glassiibacteriota</taxon>
    </lineage>
</organism>
<sequence length="607" mass="66186">MQEINLKALQGEIKAIAATEGNQRTRLINVVRKVQAAYGQVSDPMIDLISEALSMPRIEVEGVVSFYHFLSKRKLGRMPVFLNSSAVAEMMGLKEVAAAFEKAAGIKFGEVTPDELLSLSWTSCIGMSDQEPAALIGGLPFVRLTPEKVFSIIEGLRSGKSPQELVEKLGVGDGNNAHPLVRSMVNNHLQLSGQVLFSSFTNGAALRKAVSLTPEQVIEEVKRSRLRGRGGAGFPTGMKWDFCRKAQGGEHYVFCNADEGEPGTFTDRVLLTEKPELVFEGMTVAGYAIDAEHGILYLRQEYQYLLAYLEDVLEKRRTAGLLGKNCAGKAGFNFDIRIQMGAGAYICGEESALINSTEGRRGDPRDRPPFPVQSGYLGNPTLVNNVETLAAAARVVENGAEWYIVFGSGQSTGTKLLSVSGDCRRPGVYELPMGLPVRMILAVVGAENPQAVQVGGPSGTFIAEKDFDRKICYDDLSTGGALIVFGADRDIMSIVYNFACFFESESCGWCVPCRVGTRLLKAKLEKINQGNGTLRDLAEMEQWGKIMKSTSRCGLGQTAANPELTTLANFRSIYQHRIKEDEYLTGFDLKTAVAEACEATGRYLQDE</sequence>
<evidence type="ECO:0000256" key="4">
    <source>
        <dbReference type="ARBA" id="ARBA00023004"/>
    </source>
</evidence>
<dbReference type="Proteomes" id="UP000179129">
    <property type="component" value="Unassembled WGS sequence"/>
</dbReference>
<dbReference type="InterPro" id="IPR011538">
    <property type="entry name" value="Nuo51_FMN-bd"/>
</dbReference>
<dbReference type="PROSITE" id="PS00645">
    <property type="entry name" value="COMPLEX1_51K_2"/>
    <property type="match status" value="1"/>
</dbReference>
<dbReference type="EMBL" id="MFIX01000153">
    <property type="protein sequence ID" value="OGG03289.1"/>
    <property type="molecule type" value="Genomic_DNA"/>
</dbReference>
<dbReference type="InterPro" id="IPR036249">
    <property type="entry name" value="Thioredoxin-like_sf"/>
</dbReference>
<dbReference type="AlphaFoldDB" id="A0A1F5YSZ5"/>
<dbReference type="Pfam" id="PF10589">
    <property type="entry name" value="NADH_4Fe-4S"/>
    <property type="match status" value="1"/>
</dbReference>
<protein>
    <submittedName>
        <fullName evidence="7">NADH dehydrogenase</fullName>
    </submittedName>
</protein>
<dbReference type="Pfam" id="PF01512">
    <property type="entry name" value="Complex1_51K"/>
    <property type="match status" value="1"/>
</dbReference>
<dbReference type="GO" id="GO:0008137">
    <property type="term" value="F:NADH dehydrogenase (ubiquinone) activity"/>
    <property type="evidence" value="ECO:0007669"/>
    <property type="project" value="InterPro"/>
</dbReference>
<evidence type="ECO:0000313" key="7">
    <source>
        <dbReference type="EMBL" id="OGG03289.1"/>
    </source>
</evidence>
<keyword evidence="3" id="KW-0479">Metal-binding</keyword>
<evidence type="ECO:0000256" key="3">
    <source>
        <dbReference type="ARBA" id="ARBA00022723"/>
    </source>
</evidence>
<dbReference type="Gene3D" id="3.40.30.10">
    <property type="entry name" value="Glutaredoxin"/>
    <property type="match status" value="1"/>
</dbReference>
<evidence type="ECO:0000256" key="5">
    <source>
        <dbReference type="ARBA" id="ARBA00023014"/>
    </source>
</evidence>
<dbReference type="Gene3D" id="1.10.10.1590">
    <property type="entry name" value="NADH-quinone oxidoreductase subunit E"/>
    <property type="match status" value="1"/>
</dbReference>
<dbReference type="Gene3D" id="3.40.50.11540">
    <property type="entry name" value="NADH-ubiquinone oxidoreductase 51kDa subunit"/>
    <property type="match status" value="1"/>
</dbReference>
<dbReference type="PANTHER" id="PTHR43578">
    <property type="entry name" value="NADH-QUINONE OXIDOREDUCTASE SUBUNIT F"/>
    <property type="match status" value="1"/>
</dbReference>
<keyword evidence="4" id="KW-0408">Iron</keyword>
<dbReference type="PANTHER" id="PTHR43578:SF3">
    <property type="entry name" value="NADH-QUINONE OXIDOREDUCTASE SUBUNIT F"/>
    <property type="match status" value="1"/>
</dbReference>
<evidence type="ECO:0000259" key="6">
    <source>
        <dbReference type="SMART" id="SM00928"/>
    </source>
</evidence>
<name>A0A1F5YSZ5_9BACT</name>
<dbReference type="GO" id="GO:0010181">
    <property type="term" value="F:FMN binding"/>
    <property type="evidence" value="ECO:0007669"/>
    <property type="project" value="InterPro"/>
</dbReference>
<dbReference type="SUPFAM" id="SSF52833">
    <property type="entry name" value="Thioredoxin-like"/>
    <property type="match status" value="1"/>
</dbReference>
<dbReference type="PROSITE" id="PS00644">
    <property type="entry name" value="COMPLEX1_51K_1"/>
    <property type="match status" value="1"/>
</dbReference>
<dbReference type="SUPFAM" id="SSF142019">
    <property type="entry name" value="Nqo1 FMN-binding domain-like"/>
    <property type="match status" value="1"/>
</dbReference>
<dbReference type="Gene3D" id="1.20.1440.230">
    <property type="entry name" value="NADH-ubiquinone oxidoreductase 51kDa subunit, iron-sulphur binding domain"/>
    <property type="match status" value="1"/>
</dbReference>
<dbReference type="SMART" id="SM00928">
    <property type="entry name" value="NADH_4Fe-4S"/>
    <property type="match status" value="1"/>
</dbReference>
<evidence type="ECO:0000313" key="8">
    <source>
        <dbReference type="Proteomes" id="UP000179129"/>
    </source>
</evidence>
<dbReference type="Pfam" id="PF01257">
    <property type="entry name" value="2Fe-2S_thioredx"/>
    <property type="match status" value="1"/>
</dbReference>
<dbReference type="FunFam" id="3.40.50.11540:FF:000001">
    <property type="entry name" value="NADH dehydrogenase [ubiquinone] flavoprotein 1, mitochondrial"/>
    <property type="match status" value="1"/>
</dbReference>
<comment type="similarity">
    <text evidence="1">Belongs to the complex I 51 kDa subunit family.</text>
</comment>
<keyword evidence="5" id="KW-0411">Iron-sulfur</keyword>
<dbReference type="InterPro" id="IPR037207">
    <property type="entry name" value="Nuop51_4Fe4S-bd_sf"/>
</dbReference>
<dbReference type="Gene3D" id="3.10.20.600">
    <property type="match status" value="1"/>
</dbReference>
<dbReference type="STRING" id="1817867.A3F83_02535"/>
<evidence type="ECO:0000256" key="2">
    <source>
        <dbReference type="ARBA" id="ARBA00022485"/>
    </source>
</evidence>
<dbReference type="InterPro" id="IPR019575">
    <property type="entry name" value="Nuop51_4Fe4S-bd"/>
</dbReference>
<comment type="caution">
    <text evidence="7">The sequence shown here is derived from an EMBL/GenBank/DDBJ whole genome shotgun (WGS) entry which is preliminary data.</text>
</comment>
<evidence type="ECO:0000256" key="1">
    <source>
        <dbReference type="ARBA" id="ARBA00007523"/>
    </source>
</evidence>
<feature type="domain" description="NADH-ubiquinone oxidoreductase 51kDa subunit iron-sulphur binding" evidence="6">
    <location>
        <begin position="492"/>
        <end position="537"/>
    </location>
</feature>
<accession>A0A1F5YSZ5</accession>
<dbReference type="InterPro" id="IPR041921">
    <property type="entry name" value="NuoE_N"/>
</dbReference>
<dbReference type="InterPro" id="IPR037225">
    <property type="entry name" value="Nuo51_FMN-bd_sf"/>
</dbReference>
<dbReference type="GO" id="GO:0046872">
    <property type="term" value="F:metal ion binding"/>
    <property type="evidence" value="ECO:0007669"/>
    <property type="project" value="UniProtKB-KW"/>
</dbReference>
<keyword evidence="2" id="KW-0004">4Fe-4S</keyword>